<keyword evidence="10" id="KW-1185">Reference proteome</keyword>
<keyword evidence="5 7" id="KW-1133">Transmembrane helix</keyword>
<comment type="subcellular location">
    <subcellularLocation>
        <location evidence="1">Membrane</location>
        <topology evidence="1">Multi-pass membrane protein</topology>
    </subcellularLocation>
</comment>
<feature type="transmembrane region" description="Helical" evidence="7">
    <location>
        <begin position="96"/>
        <end position="121"/>
    </location>
</feature>
<comment type="caution">
    <text evidence="9">The sequence shown here is derived from an EMBL/GenBank/DDBJ whole genome shotgun (WGS) entry which is preliminary data.</text>
</comment>
<feature type="transmembrane region" description="Helical" evidence="7">
    <location>
        <begin position="484"/>
        <end position="508"/>
    </location>
</feature>
<feature type="domain" description="RCK C-terminal" evidence="8">
    <location>
        <begin position="216"/>
        <end position="300"/>
    </location>
</feature>
<evidence type="ECO:0000256" key="6">
    <source>
        <dbReference type="ARBA" id="ARBA00023136"/>
    </source>
</evidence>
<dbReference type="PROSITE" id="PS51202">
    <property type="entry name" value="RCK_C"/>
    <property type="match status" value="2"/>
</dbReference>
<feature type="transmembrane region" description="Helical" evidence="7">
    <location>
        <begin position="454"/>
        <end position="472"/>
    </location>
</feature>
<evidence type="ECO:0000256" key="5">
    <source>
        <dbReference type="ARBA" id="ARBA00022989"/>
    </source>
</evidence>
<sequence>MTMELEILLLLLVIGAVILLFVTERIRVDVIAVLAALSLTWLGLITPEQALSGFSSTAVIAMLSVMVLGHGLDRTGVTTRIGRSILGTAGTGEKRLIATASLVTGGLSAFMQNVGATALFLPSMLRLSRLTGIPSFRLLMPVGFAAILGGTITMVGAGTLIVVNDLLMQADLAPFGLFAVTPIGIPLLLAGVAYFALFGSRLLPENGRQVTVTPQEELIRTWNPPCCISYLRVPVSSPLVGRTREEVHLISDYNLHLISLAEGGDILYTPWRYTRFVAGQELGLLGNTDDVERFLSDYDLRRVRAGRSAANVMGDPNVGFAEVIVRPYSSLSGKTLRDLEFRMKYGLEVLILLSGAREQRRDLADQPLQAGDSLVVLGRWERILALGTNKNFVLVTPVEGASLREPKAVLAVACFAGAVALTFTGIPIATSLLSGALFMVLLRVVSIEEAYRAIDWRTLVLIAGLIPLGIAMDQTGTAAFVADQLLAVTAGQHPLVILLAVAVLATFLSLIMSNIAATVLLVPLVLAVAVVPGLDPRGLALLVGLCTSNSFLLPTHQVNALLMGPGGYRNRDYLRAGGALTVLFIIIAVGLVYLFSF</sequence>
<feature type="transmembrane region" description="Helical" evidence="7">
    <location>
        <begin position="175"/>
        <end position="197"/>
    </location>
</feature>
<dbReference type="InterPro" id="IPR004680">
    <property type="entry name" value="Cit_transptr-like_dom"/>
</dbReference>
<keyword evidence="2" id="KW-0813">Transport</keyword>
<keyword evidence="3 7" id="KW-0812">Transmembrane</keyword>
<dbReference type="EMBL" id="LHQS01000001">
    <property type="protein sequence ID" value="RXE57009.1"/>
    <property type="molecule type" value="Genomic_DNA"/>
</dbReference>
<dbReference type="PANTHER" id="PTHR43652:SF2">
    <property type="entry name" value="BASIC AMINO ACID ANTIPORTER YFCC-RELATED"/>
    <property type="match status" value="1"/>
</dbReference>
<evidence type="ECO:0000256" key="3">
    <source>
        <dbReference type="ARBA" id="ARBA00022692"/>
    </source>
</evidence>
<dbReference type="GO" id="GO:0008324">
    <property type="term" value="F:monoatomic cation transmembrane transporter activity"/>
    <property type="evidence" value="ECO:0007669"/>
    <property type="project" value="InterPro"/>
</dbReference>
<evidence type="ECO:0000256" key="1">
    <source>
        <dbReference type="ARBA" id="ARBA00004141"/>
    </source>
</evidence>
<dbReference type="PANTHER" id="PTHR43652">
    <property type="entry name" value="BASIC AMINO ACID ANTIPORTER YFCC-RELATED"/>
    <property type="match status" value="1"/>
</dbReference>
<evidence type="ECO:0000313" key="10">
    <source>
        <dbReference type="Proteomes" id="UP000290932"/>
    </source>
</evidence>
<evidence type="ECO:0000259" key="8">
    <source>
        <dbReference type="PROSITE" id="PS51202"/>
    </source>
</evidence>
<feature type="transmembrane region" description="Helical" evidence="7">
    <location>
        <begin position="409"/>
        <end position="442"/>
    </location>
</feature>
<evidence type="ECO:0000256" key="7">
    <source>
        <dbReference type="SAM" id="Phobius"/>
    </source>
</evidence>
<feature type="transmembrane region" description="Helical" evidence="7">
    <location>
        <begin position="6"/>
        <end position="23"/>
    </location>
</feature>
<dbReference type="SUPFAM" id="SSF116726">
    <property type="entry name" value="TrkA C-terminal domain-like"/>
    <property type="match status" value="2"/>
</dbReference>
<reference evidence="9 10" key="1">
    <citation type="journal article" date="2015" name="Int. J. Syst. Evol. Microbiol.">
        <title>Methanoculleus taiwanensis sp. nov., a methanogen isolated from deep marine sediment at the deformation front area near Taiwan.</title>
        <authorList>
            <person name="Weng C.Y."/>
            <person name="Chen S.C."/>
            <person name="Lai M.C."/>
            <person name="Wu S.Y."/>
            <person name="Lin S."/>
            <person name="Yang T.F."/>
            <person name="Chen P.C."/>
        </authorList>
    </citation>
    <scope>NUCLEOTIDE SEQUENCE [LARGE SCALE GENOMIC DNA]</scope>
    <source>
        <strain evidence="9 10">CYW4</strain>
    </source>
</reference>
<keyword evidence="4" id="KW-0677">Repeat</keyword>
<dbReference type="Gene3D" id="3.30.70.1450">
    <property type="entry name" value="Regulator of K+ conductance, C-terminal domain"/>
    <property type="match status" value="2"/>
</dbReference>
<dbReference type="InterPro" id="IPR051679">
    <property type="entry name" value="DASS-Related_Transporters"/>
</dbReference>
<evidence type="ECO:0000313" key="9">
    <source>
        <dbReference type="EMBL" id="RXE57009.1"/>
    </source>
</evidence>
<name>A0A498H201_9EURY</name>
<dbReference type="GO" id="GO:0005886">
    <property type="term" value="C:plasma membrane"/>
    <property type="evidence" value="ECO:0007669"/>
    <property type="project" value="TreeGrafter"/>
</dbReference>
<dbReference type="AlphaFoldDB" id="A0A498H201"/>
<organism evidence="9 10">
    <name type="scientific">Methanoculleus taiwanensis</name>
    <dbReference type="NCBI Taxonomy" id="1550565"/>
    <lineage>
        <taxon>Archaea</taxon>
        <taxon>Methanobacteriati</taxon>
        <taxon>Methanobacteriota</taxon>
        <taxon>Stenosarchaea group</taxon>
        <taxon>Methanomicrobia</taxon>
        <taxon>Methanomicrobiales</taxon>
        <taxon>Methanomicrobiaceae</taxon>
        <taxon>Methanoculleus</taxon>
    </lineage>
</organism>
<proteinExistence type="predicted"/>
<evidence type="ECO:0000256" key="4">
    <source>
        <dbReference type="ARBA" id="ARBA00022737"/>
    </source>
</evidence>
<gene>
    <name evidence="9" type="ORF">ABH15_02415</name>
</gene>
<feature type="transmembrane region" description="Helical" evidence="7">
    <location>
        <begin position="53"/>
        <end position="75"/>
    </location>
</feature>
<feature type="transmembrane region" description="Helical" evidence="7">
    <location>
        <begin position="30"/>
        <end position="47"/>
    </location>
</feature>
<protein>
    <submittedName>
        <fullName evidence="9">Citrate transporter</fullName>
    </submittedName>
</protein>
<evidence type="ECO:0000256" key="2">
    <source>
        <dbReference type="ARBA" id="ARBA00022448"/>
    </source>
</evidence>
<dbReference type="InterPro" id="IPR006037">
    <property type="entry name" value="RCK_C"/>
</dbReference>
<keyword evidence="6 7" id="KW-0472">Membrane</keyword>
<dbReference type="GO" id="GO:0006813">
    <property type="term" value="P:potassium ion transport"/>
    <property type="evidence" value="ECO:0007669"/>
    <property type="project" value="InterPro"/>
</dbReference>
<dbReference type="InterPro" id="IPR036721">
    <property type="entry name" value="RCK_C_sf"/>
</dbReference>
<dbReference type="Pfam" id="PF03600">
    <property type="entry name" value="CitMHS"/>
    <property type="match status" value="1"/>
</dbReference>
<feature type="transmembrane region" description="Helical" evidence="7">
    <location>
        <begin position="515"/>
        <end position="534"/>
    </location>
</feature>
<dbReference type="Proteomes" id="UP000290932">
    <property type="component" value="Unassembled WGS sequence"/>
</dbReference>
<feature type="transmembrane region" description="Helical" evidence="7">
    <location>
        <begin position="574"/>
        <end position="595"/>
    </location>
</feature>
<feature type="transmembrane region" description="Helical" evidence="7">
    <location>
        <begin position="141"/>
        <end position="163"/>
    </location>
</feature>
<accession>A0A498H201</accession>
<feature type="domain" description="RCK C-terminal" evidence="8">
    <location>
        <begin position="307"/>
        <end position="392"/>
    </location>
</feature>
<dbReference type="Pfam" id="PF02080">
    <property type="entry name" value="TrkA_C"/>
    <property type="match status" value="1"/>
</dbReference>